<accession>A0A1D2MD56</accession>
<name>A0A1D2MD56_ORCCI</name>
<dbReference type="OrthoDB" id="20507at2759"/>
<sequence length="93" mass="10414">METRKGTCAGKDPKDDPKVAAKMKLFGRLTHNVMEWHPEKLVCKRSKFVGVKNDQSASSTTIAQAVLAVPVAKKSLFDNLDFSKRHLVFFLHS</sequence>
<reference evidence="1 2" key="1">
    <citation type="journal article" date="2016" name="Genome Biol. Evol.">
        <title>Gene Family Evolution Reflects Adaptation to Soil Environmental Stressors in the Genome of the Collembolan Orchesella cincta.</title>
        <authorList>
            <person name="Faddeeva-Vakhrusheva A."/>
            <person name="Derks M.F."/>
            <person name="Anvar S.Y."/>
            <person name="Agamennone V."/>
            <person name="Suring W."/>
            <person name="Smit S."/>
            <person name="van Straalen N.M."/>
            <person name="Roelofs D."/>
        </authorList>
    </citation>
    <scope>NUCLEOTIDE SEQUENCE [LARGE SCALE GENOMIC DNA]</scope>
    <source>
        <tissue evidence="1">Mixed pool</tissue>
    </source>
</reference>
<evidence type="ECO:0000313" key="2">
    <source>
        <dbReference type="Proteomes" id="UP000094527"/>
    </source>
</evidence>
<gene>
    <name evidence="1" type="ORF">Ocin01_15737</name>
</gene>
<proteinExistence type="predicted"/>
<protein>
    <submittedName>
        <fullName evidence="1">G patch domain-containing protein 1</fullName>
    </submittedName>
</protein>
<comment type="caution">
    <text evidence="1">The sequence shown here is derived from an EMBL/GenBank/DDBJ whole genome shotgun (WGS) entry which is preliminary data.</text>
</comment>
<organism evidence="1 2">
    <name type="scientific">Orchesella cincta</name>
    <name type="common">Springtail</name>
    <name type="synonym">Podura cincta</name>
    <dbReference type="NCBI Taxonomy" id="48709"/>
    <lineage>
        <taxon>Eukaryota</taxon>
        <taxon>Metazoa</taxon>
        <taxon>Ecdysozoa</taxon>
        <taxon>Arthropoda</taxon>
        <taxon>Hexapoda</taxon>
        <taxon>Collembola</taxon>
        <taxon>Entomobryomorpha</taxon>
        <taxon>Entomobryoidea</taxon>
        <taxon>Orchesellidae</taxon>
        <taxon>Orchesellinae</taxon>
        <taxon>Orchesella</taxon>
    </lineage>
</organism>
<dbReference type="EMBL" id="LJIJ01001734">
    <property type="protein sequence ID" value="ODM90946.1"/>
    <property type="molecule type" value="Genomic_DNA"/>
</dbReference>
<dbReference type="Proteomes" id="UP000094527">
    <property type="component" value="Unassembled WGS sequence"/>
</dbReference>
<dbReference type="AlphaFoldDB" id="A0A1D2MD56"/>
<keyword evidence="2" id="KW-1185">Reference proteome</keyword>
<evidence type="ECO:0000313" key="1">
    <source>
        <dbReference type="EMBL" id="ODM90946.1"/>
    </source>
</evidence>